<dbReference type="GO" id="GO:0004089">
    <property type="term" value="F:carbonate dehydratase activity"/>
    <property type="evidence" value="ECO:0007669"/>
    <property type="project" value="InterPro"/>
</dbReference>
<dbReference type="Gene3D" id="3.40.1050.10">
    <property type="entry name" value="Carbonic anhydrase"/>
    <property type="match status" value="1"/>
</dbReference>
<dbReference type="EMBL" id="CAJNOJ010000154">
    <property type="protein sequence ID" value="CAF1209760.1"/>
    <property type="molecule type" value="Genomic_DNA"/>
</dbReference>
<feature type="compositionally biased region" description="Polar residues" evidence="5">
    <location>
        <begin position="1"/>
        <end position="11"/>
    </location>
</feature>
<name>A0A815R065_ADIRI</name>
<dbReference type="Proteomes" id="UP000663852">
    <property type="component" value="Unassembled WGS sequence"/>
</dbReference>
<evidence type="ECO:0000256" key="3">
    <source>
        <dbReference type="ARBA" id="ARBA00022833"/>
    </source>
</evidence>
<dbReference type="Proteomes" id="UP000663828">
    <property type="component" value="Unassembled WGS sequence"/>
</dbReference>
<evidence type="ECO:0000256" key="2">
    <source>
        <dbReference type="ARBA" id="ARBA00022723"/>
    </source>
</evidence>
<dbReference type="PANTHER" id="PTHR43175:SF3">
    <property type="entry name" value="CARBON DISULFIDE HYDROLASE"/>
    <property type="match status" value="1"/>
</dbReference>
<keyword evidence="2 4" id="KW-0479">Metal-binding</keyword>
<feature type="region of interest" description="Disordered" evidence="5">
    <location>
        <begin position="1"/>
        <end position="22"/>
    </location>
</feature>
<comment type="similarity">
    <text evidence="1">Belongs to the beta-class carbonic anhydrase family.</text>
</comment>
<keyword evidence="8" id="KW-1185">Reference proteome</keyword>
<evidence type="ECO:0008006" key="9">
    <source>
        <dbReference type="Google" id="ProtNLM"/>
    </source>
</evidence>
<evidence type="ECO:0000256" key="1">
    <source>
        <dbReference type="ARBA" id="ARBA00006217"/>
    </source>
</evidence>
<dbReference type="EMBL" id="CAJNOR010004042">
    <property type="protein sequence ID" value="CAF1470278.1"/>
    <property type="molecule type" value="Genomic_DNA"/>
</dbReference>
<gene>
    <name evidence="6" type="ORF">EDS130_LOCUS25822</name>
    <name evidence="7" type="ORF">XAT740_LOCUS37937</name>
</gene>
<dbReference type="AlphaFoldDB" id="A0A815R065"/>
<dbReference type="SMART" id="SM00947">
    <property type="entry name" value="Pro_CA"/>
    <property type="match status" value="1"/>
</dbReference>
<evidence type="ECO:0000256" key="4">
    <source>
        <dbReference type="PIRSR" id="PIRSR601765-1"/>
    </source>
</evidence>
<evidence type="ECO:0000256" key="5">
    <source>
        <dbReference type="SAM" id="MobiDB-lite"/>
    </source>
</evidence>
<comment type="caution">
    <text evidence="7">The sequence shown here is derived from an EMBL/GenBank/DDBJ whole genome shotgun (WGS) entry which is preliminary data.</text>
</comment>
<sequence>MTTTFLDQSTDGDSRKDAENTSETLSNLIENTDYGILRKTPNYDVKIQRQRTHARPPGEGRPVFIICCYDPRTDPAAELVLKHINYAGLFLQVRVAGGRAIDALRSLITAHYMFHLEVIAVVHHTFCGCTSFTLSTISETLAKEDNIHINEEILNGECIKALTIENLNKSVKDDMKLIRERVASPNAKILGFVFDIRTGELIPIE</sequence>
<feature type="binding site" evidence="4">
    <location>
        <position position="124"/>
    </location>
    <ligand>
        <name>Zn(2+)</name>
        <dbReference type="ChEBI" id="CHEBI:29105"/>
    </ligand>
</feature>
<proteinExistence type="inferred from homology"/>
<reference evidence="7" key="1">
    <citation type="submission" date="2021-02" db="EMBL/GenBank/DDBJ databases">
        <authorList>
            <person name="Nowell W R."/>
        </authorList>
    </citation>
    <scope>NUCLEOTIDE SEQUENCE</scope>
</reference>
<comment type="cofactor">
    <cofactor evidence="4">
        <name>Zn(2+)</name>
        <dbReference type="ChEBI" id="CHEBI:29105"/>
    </cofactor>
    <text evidence="4">Binds 1 zinc ion per subunit.</text>
</comment>
<accession>A0A815R065</accession>
<feature type="binding site" evidence="4">
    <location>
        <position position="68"/>
    </location>
    <ligand>
        <name>Zn(2+)</name>
        <dbReference type="ChEBI" id="CHEBI:29105"/>
    </ligand>
</feature>
<dbReference type="OrthoDB" id="10248475at2759"/>
<feature type="binding site" evidence="4">
    <location>
        <position position="127"/>
    </location>
    <ligand>
        <name>Zn(2+)</name>
        <dbReference type="ChEBI" id="CHEBI:29105"/>
    </ligand>
</feature>
<feature type="binding site" evidence="4">
    <location>
        <position position="70"/>
    </location>
    <ligand>
        <name>Zn(2+)</name>
        <dbReference type="ChEBI" id="CHEBI:29105"/>
    </ligand>
</feature>
<dbReference type="GO" id="GO:0008270">
    <property type="term" value="F:zinc ion binding"/>
    <property type="evidence" value="ECO:0007669"/>
    <property type="project" value="InterPro"/>
</dbReference>
<dbReference type="PANTHER" id="PTHR43175">
    <property type="entry name" value="CARBONIC ANHYDRASE"/>
    <property type="match status" value="1"/>
</dbReference>
<dbReference type="SUPFAM" id="SSF53056">
    <property type="entry name" value="beta-carbonic anhydrase, cab"/>
    <property type="match status" value="1"/>
</dbReference>
<evidence type="ECO:0000313" key="6">
    <source>
        <dbReference type="EMBL" id="CAF1209760.1"/>
    </source>
</evidence>
<keyword evidence="3 4" id="KW-0862">Zinc</keyword>
<evidence type="ECO:0000313" key="7">
    <source>
        <dbReference type="EMBL" id="CAF1470278.1"/>
    </source>
</evidence>
<dbReference type="InterPro" id="IPR036874">
    <property type="entry name" value="Carbonic_anhydrase_sf"/>
</dbReference>
<evidence type="ECO:0000313" key="8">
    <source>
        <dbReference type="Proteomes" id="UP000663828"/>
    </source>
</evidence>
<organism evidence="7 8">
    <name type="scientific">Adineta ricciae</name>
    <name type="common">Rotifer</name>
    <dbReference type="NCBI Taxonomy" id="249248"/>
    <lineage>
        <taxon>Eukaryota</taxon>
        <taxon>Metazoa</taxon>
        <taxon>Spiralia</taxon>
        <taxon>Gnathifera</taxon>
        <taxon>Rotifera</taxon>
        <taxon>Eurotatoria</taxon>
        <taxon>Bdelloidea</taxon>
        <taxon>Adinetida</taxon>
        <taxon>Adinetidae</taxon>
        <taxon>Adineta</taxon>
    </lineage>
</organism>
<protein>
    <recommendedName>
        <fullName evidence="9">Carbonic anhydrase</fullName>
    </recommendedName>
</protein>
<dbReference type="InterPro" id="IPR001765">
    <property type="entry name" value="Carbonic_anhydrase"/>
</dbReference>